<gene>
    <name evidence="6" type="ORF">SVIM_LOCUS267896</name>
</gene>
<feature type="compositionally biased region" description="Polar residues" evidence="5">
    <location>
        <begin position="1"/>
        <end position="15"/>
    </location>
</feature>
<evidence type="ECO:0000256" key="5">
    <source>
        <dbReference type="SAM" id="MobiDB-lite"/>
    </source>
</evidence>
<reference evidence="6" key="1">
    <citation type="submission" date="2019-03" db="EMBL/GenBank/DDBJ databases">
        <authorList>
            <person name="Mank J."/>
            <person name="Almeida P."/>
        </authorList>
    </citation>
    <scope>NUCLEOTIDE SEQUENCE</scope>
    <source>
        <strain evidence="6">78183</strain>
    </source>
</reference>
<dbReference type="AlphaFoldDB" id="A0A6N2LQQ6"/>
<dbReference type="GO" id="GO:0016787">
    <property type="term" value="F:hydrolase activity"/>
    <property type="evidence" value="ECO:0007669"/>
    <property type="project" value="UniProtKB-KW"/>
</dbReference>
<keyword evidence="3" id="KW-0347">Helicase</keyword>
<dbReference type="PANTHER" id="PTHR18934">
    <property type="entry name" value="ATP-DEPENDENT RNA HELICASE"/>
    <property type="match status" value="1"/>
</dbReference>
<organism evidence="6">
    <name type="scientific">Salix viminalis</name>
    <name type="common">Common osier</name>
    <name type="synonym">Basket willow</name>
    <dbReference type="NCBI Taxonomy" id="40686"/>
    <lineage>
        <taxon>Eukaryota</taxon>
        <taxon>Viridiplantae</taxon>
        <taxon>Streptophyta</taxon>
        <taxon>Embryophyta</taxon>
        <taxon>Tracheophyta</taxon>
        <taxon>Spermatophyta</taxon>
        <taxon>Magnoliopsida</taxon>
        <taxon>eudicotyledons</taxon>
        <taxon>Gunneridae</taxon>
        <taxon>Pentapetalae</taxon>
        <taxon>rosids</taxon>
        <taxon>fabids</taxon>
        <taxon>Malpighiales</taxon>
        <taxon>Salicaceae</taxon>
        <taxon>Saliceae</taxon>
        <taxon>Salix</taxon>
    </lineage>
</organism>
<name>A0A6N2LQQ6_SALVM</name>
<dbReference type="GO" id="GO:0003724">
    <property type="term" value="F:RNA helicase activity"/>
    <property type="evidence" value="ECO:0007669"/>
    <property type="project" value="UniProtKB-EC"/>
</dbReference>
<keyword evidence="3" id="KW-0067">ATP-binding</keyword>
<dbReference type="PANTHER" id="PTHR18934:SF118">
    <property type="entry name" value="ATP-DEPENDENT RNA HELICASE DHX33"/>
    <property type="match status" value="1"/>
</dbReference>
<dbReference type="GO" id="GO:0003725">
    <property type="term" value="F:double-stranded RNA binding"/>
    <property type="evidence" value="ECO:0007669"/>
    <property type="project" value="TreeGrafter"/>
</dbReference>
<evidence type="ECO:0000313" key="6">
    <source>
        <dbReference type="EMBL" id="VFU43920.1"/>
    </source>
</evidence>
<proteinExistence type="predicted"/>
<sequence>MPSIAQNGSRNTTQSRKQKPVLKFSNQPRSAADVIARREIIKRQRESLPIASVKERLVQEVKNHDILIIVGETGSGKTTLASVSI</sequence>
<feature type="region of interest" description="Disordered" evidence="5">
    <location>
        <begin position="1"/>
        <end position="29"/>
    </location>
</feature>
<dbReference type="EC" id="3.6.4.13" evidence="1"/>
<dbReference type="Gene3D" id="3.40.50.300">
    <property type="entry name" value="P-loop containing nucleotide triphosphate hydrolases"/>
    <property type="match status" value="1"/>
</dbReference>
<dbReference type="PROSITE" id="PS00675">
    <property type="entry name" value="SIGMA54_INTERACT_1"/>
    <property type="match status" value="1"/>
</dbReference>
<dbReference type="EMBL" id="CAADRP010001596">
    <property type="protein sequence ID" value="VFU43920.1"/>
    <property type="molecule type" value="Genomic_DNA"/>
</dbReference>
<dbReference type="GO" id="GO:0005730">
    <property type="term" value="C:nucleolus"/>
    <property type="evidence" value="ECO:0007669"/>
    <property type="project" value="TreeGrafter"/>
</dbReference>
<comment type="catalytic activity">
    <reaction evidence="4">
        <text>ATP + H2O = ADP + phosphate + H(+)</text>
        <dbReference type="Rhea" id="RHEA:13065"/>
        <dbReference type="ChEBI" id="CHEBI:15377"/>
        <dbReference type="ChEBI" id="CHEBI:15378"/>
        <dbReference type="ChEBI" id="CHEBI:30616"/>
        <dbReference type="ChEBI" id="CHEBI:43474"/>
        <dbReference type="ChEBI" id="CHEBI:456216"/>
        <dbReference type="EC" id="3.6.4.13"/>
    </reaction>
</comment>
<dbReference type="SUPFAM" id="SSF52540">
    <property type="entry name" value="P-loop containing nucleoside triphosphate hydrolases"/>
    <property type="match status" value="1"/>
</dbReference>
<evidence type="ECO:0000256" key="1">
    <source>
        <dbReference type="ARBA" id="ARBA00012552"/>
    </source>
</evidence>
<dbReference type="InterPro" id="IPR025662">
    <property type="entry name" value="Sigma_54_int_dom_ATP-bd_1"/>
</dbReference>
<evidence type="ECO:0000256" key="3">
    <source>
        <dbReference type="ARBA" id="ARBA00022806"/>
    </source>
</evidence>
<evidence type="ECO:0000256" key="2">
    <source>
        <dbReference type="ARBA" id="ARBA00022801"/>
    </source>
</evidence>
<keyword evidence="3" id="KW-0547">Nucleotide-binding</keyword>
<dbReference type="InterPro" id="IPR027417">
    <property type="entry name" value="P-loop_NTPase"/>
</dbReference>
<dbReference type="GO" id="GO:0045943">
    <property type="term" value="P:positive regulation of transcription by RNA polymerase I"/>
    <property type="evidence" value="ECO:0007669"/>
    <property type="project" value="TreeGrafter"/>
</dbReference>
<accession>A0A6N2LQQ6</accession>
<protein>
    <recommendedName>
        <fullName evidence="1">RNA helicase</fullName>
        <ecNumber evidence="1">3.6.4.13</ecNumber>
    </recommendedName>
</protein>
<evidence type="ECO:0000256" key="4">
    <source>
        <dbReference type="ARBA" id="ARBA00047984"/>
    </source>
</evidence>
<keyword evidence="2" id="KW-0378">Hydrolase</keyword>